<sequence length="406" mass="42825">MKKVFKKATATVTAAAMLASLTACGGGAASSATTAAPAADTKAEGGAETTAAAASGIDNKDIKIGVSIWSSTDVLGSQCKLILDEAAKALGVQVQYVDQGHVSEKVTASVEQLAAAGCQGIIICNSSDTEMTSAIKTANDNKVYLAQFFRVISKDNSADIYDMATQSPYYIGAVHENEPENGEKLVQILLDKGDRNIGLIGWEQGDATWLGRWEGYKAGVENWNKEHPDDQAKLSEPQYAGTSSEGGSKAAEALMSADPTLDALIPAGGGGDPLQGAIAAVERAGKVQDIDIVSTDFLPDLGERLENGSMAGQSGGHYCDPLIAFMMVYNAIKGNYSGFEGKFEDVPFPYLYVSSADDYKAYEQYFVDQLPYTDEELVEMSELDLDGLKEAAAKISIEDAAARAGK</sequence>
<evidence type="ECO:0000313" key="7">
    <source>
        <dbReference type="Proteomes" id="UP001437460"/>
    </source>
</evidence>
<dbReference type="Proteomes" id="UP001437460">
    <property type="component" value="Unassembled WGS sequence"/>
</dbReference>
<evidence type="ECO:0000256" key="2">
    <source>
        <dbReference type="ARBA" id="ARBA00007639"/>
    </source>
</evidence>
<dbReference type="PROSITE" id="PS51257">
    <property type="entry name" value="PROKAR_LIPOPROTEIN"/>
    <property type="match status" value="1"/>
</dbReference>
<comment type="subcellular location">
    <subcellularLocation>
        <location evidence="1">Cell envelope</location>
    </subcellularLocation>
</comment>
<organism evidence="6 7">
    <name type="scientific">Ventrimonas faecis</name>
    <dbReference type="NCBI Taxonomy" id="3133170"/>
    <lineage>
        <taxon>Bacteria</taxon>
        <taxon>Bacillati</taxon>
        <taxon>Bacillota</taxon>
        <taxon>Clostridia</taxon>
        <taxon>Lachnospirales</taxon>
        <taxon>Lachnospiraceae</taxon>
        <taxon>Ventrimonas</taxon>
    </lineage>
</organism>
<accession>A0ABV1HLP4</accession>
<dbReference type="CDD" id="cd01536">
    <property type="entry name" value="PBP1_ABC_sugar_binding-like"/>
    <property type="match status" value="1"/>
</dbReference>
<protein>
    <submittedName>
        <fullName evidence="6">Sugar ABC transporter substrate-binding protein</fullName>
    </submittedName>
</protein>
<evidence type="ECO:0000256" key="3">
    <source>
        <dbReference type="SAM" id="MobiDB-lite"/>
    </source>
</evidence>
<comment type="caution">
    <text evidence="6">The sequence shown here is derived from an EMBL/GenBank/DDBJ whole genome shotgun (WGS) entry which is preliminary data.</text>
</comment>
<keyword evidence="7" id="KW-1185">Reference proteome</keyword>
<evidence type="ECO:0000256" key="4">
    <source>
        <dbReference type="SAM" id="SignalP"/>
    </source>
</evidence>
<gene>
    <name evidence="6" type="ORF">WMO41_08715</name>
</gene>
<dbReference type="InterPro" id="IPR050555">
    <property type="entry name" value="Bact_Solute-Bind_Prot2"/>
</dbReference>
<feature type="chain" id="PRO_5045649970" evidence="4">
    <location>
        <begin position="26"/>
        <end position="406"/>
    </location>
</feature>
<comment type="similarity">
    <text evidence="2">Belongs to the bacterial solute-binding protein 2 family.</text>
</comment>
<dbReference type="Pfam" id="PF13407">
    <property type="entry name" value="Peripla_BP_4"/>
    <property type="match status" value="1"/>
</dbReference>
<dbReference type="RefSeq" id="WP_349229422.1">
    <property type="nucleotide sequence ID" value="NZ_JBBMFJ010000016.1"/>
</dbReference>
<evidence type="ECO:0000313" key="6">
    <source>
        <dbReference type="EMBL" id="MEQ2563239.1"/>
    </source>
</evidence>
<dbReference type="InterPro" id="IPR025997">
    <property type="entry name" value="SBP_2_dom"/>
</dbReference>
<feature type="signal peptide" evidence="4">
    <location>
        <begin position="1"/>
        <end position="25"/>
    </location>
</feature>
<keyword evidence="4" id="KW-0732">Signal</keyword>
<dbReference type="SUPFAM" id="SSF53822">
    <property type="entry name" value="Periplasmic binding protein-like I"/>
    <property type="match status" value="1"/>
</dbReference>
<feature type="compositionally biased region" description="Basic and acidic residues" evidence="3">
    <location>
        <begin position="223"/>
        <end position="233"/>
    </location>
</feature>
<reference evidence="6 7" key="1">
    <citation type="submission" date="2024-03" db="EMBL/GenBank/DDBJ databases">
        <title>Human intestinal bacterial collection.</title>
        <authorList>
            <person name="Pauvert C."/>
            <person name="Hitch T.C.A."/>
            <person name="Clavel T."/>
        </authorList>
    </citation>
    <scope>NUCLEOTIDE SEQUENCE [LARGE SCALE GENOMIC DNA]</scope>
    <source>
        <strain evidence="6 7">CLA-AP-H27</strain>
    </source>
</reference>
<feature type="region of interest" description="Disordered" evidence="3">
    <location>
        <begin position="223"/>
        <end position="250"/>
    </location>
</feature>
<dbReference type="InterPro" id="IPR028082">
    <property type="entry name" value="Peripla_BP_I"/>
</dbReference>
<name>A0ABV1HLP4_9FIRM</name>
<dbReference type="PANTHER" id="PTHR30036">
    <property type="entry name" value="D-XYLOSE-BINDING PERIPLASMIC PROTEIN"/>
    <property type="match status" value="1"/>
</dbReference>
<dbReference type="EMBL" id="JBBMFJ010000016">
    <property type="protein sequence ID" value="MEQ2563239.1"/>
    <property type="molecule type" value="Genomic_DNA"/>
</dbReference>
<evidence type="ECO:0000256" key="1">
    <source>
        <dbReference type="ARBA" id="ARBA00004196"/>
    </source>
</evidence>
<dbReference type="PANTHER" id="PTHR30036:SF7">
    <property type="entry name" value="ABC TRANSPORTER PERIPLASMIC-BINDING PROTEIN YPHF"/>
    <property type="match status" value="1"/>
</dbReference>
<evidence type="ECO:0000259" key="5">
    <source>
        <dbReference type="Pfam" id="PF13407"/>
    </source>
</evidence>
<feature type="domain" description="Periplasmic binding protein" evidence="5">
    <location>
        <begin position="77"/>
        <end position="312"/>
    </location>
</feature>
<dbReference type="Gene3D" id="3.40.50.2300">
    <property type="match status" value="2"/>
</dbReference>
<proteinExistence type="inferred from homology"/>